<proteinExistence type="predicted"/>
<gene>
    <name evidence="4" type="ORF">BRARA_J00361</name>
</gene>
<dbReference type="Proteomes" id="UP000264353">
    <property type="component" value="Chromosome A10"/>
</dbReference>
<feature type="compositionally biased region" description="Basic and acidic residues" evidence="1">
    <location>
        <begin position="337"/>
        <end position="353"/>
    </location>
</feature>
<dbReference type="PANTHER" id="PTHR31286">
    <property type="entry name" value="GLYCINE-RICH CELL WALL STRUCTURAL PROTEIN 1.8-LIKE"/>
    <property type="match status" value="1"/>
</dbReference>
<feature type="compositionally biased region" description="Acidic residues" evidence="1">
    <location>
        <begin position="230"/>
        <end position="252"/>
    </location>
</feature>
<feature type="region of interest" description="Disordered" evidence="1">
    <location>
        <begin position="227"/>
        <end position="262"/>
    </location>
</feature>
<dbReference type="Pfam" id="PF14392">
    <property type="entry name" value="zf-CCHC_4"/>
    <property type="match status" value="1"/>
</dbReference>
<evidence type="ECO:0000259" key="3">
    <source>
        <dbReference type="Pfam" id="PF14392"/>
    </source>
</evidence>
<evidence type="ECO:0008006" key="6">
    <source>
        <dbReference type="Google" id="ProtNLM"/>
    </source>
</evidence>
<dbReference type="InterPro" id="IPR025836">
    <property type="entry name" value="Zn_knuckle_CX2CX4HX4C"/>
</dbReference>
<evidence type="ECO:0000313" key="5">
    <source>
        <dbReference type="Proteomes" id="UP000264353"/>
    </source>
</evidence>
<feature type="domain" description="Zinc knuckle CX2CX4HX4C" evidence="3">
    <location>
        <begin position="172"/>
        <end position="218"/>
    </location>
</feature>
<feature type="compositionally biased region" description="Polar residues" evidence="1">
    <location>
        <begin position="354"/>
        <end position="372"/>
    </location>
</feature>
<dbReference type="InterPro" id="IPR025558">
    <property type="entry name" value="DUF4283"/>
</dbReference>
<dbReference type="AlphaFoldDB" id="A0A397XLR4"/>
<dbReference type="PANTHER" id="PTHR31286:SF162">
    <property type="entry name" value="DUF4283 DOMAIN-CONTAINING PROTEIN-RELATED"/>
    <property type="match status" value="1"/>
</dbReference>
<dbReference type="InterPro" id="IPR040256">
    <property type="entry name" value="At4g02000-like"/>
</dbReference>
<feature type="domain" description="DUF4283" evidence="2">
    <location>
        <begin position="32"/>
        <end position="114"/>
    </location>
</feature>
<reference evidence="4 5" key="1">
    <citation type="submission" date="2018-06" db="EMBL/GenBank/DDBJ databases">
        <title>WGS assembly of Brassica rapa FPsc.</title>
        <authorList>
            <person name="Bowman J."/>
            <person name="Kohchi T."/>
            <person name="Yamato K."/>
            <person name="Jenkins J."/>
            <person name="Shu S."/>
            <person name="Ishizaki K."/>
            <person name="Yamaoka S."/>
            <person name="Nishihama R."/>
            <person name="Nakamura Y."/>
            <person name="Berger F."/>
            <person name="Adam C."/>
            <person name="Aki S."/>
            <person name="Althoff F."/>
            <person name="Araki T."/>
            <person name="Arteaga-Vazquez M."/>
            <person name="Balasubrmanian S."/>
            <person name="Bauer D."/>
            <person name="Boehm C."/>
            <person name="Briginshaw L."/>
            <person name="Caballero-Perez J."/>
            <person name="Catarino B."/>
            <person name="Chen F."/>
            <person name="Chiyoda S."/>
            <person name="Chovatia M."/>
            <person name="Davies K."/>
            <person name="Delmans M."/>
            <person name="Demura T."/>
            <person name="Dierschke T."/>
            <person name="Dolan L."/>
            <person name="Dorantes-Acosta A."/>
            <person name="Eklund D."/>
            <person name="Florent S."/>
            <person name="Flores-Sandoval E."/>
            <person name="Fujiyama A."/>
            <person name="Fukuzawa H."/>
            <person name="Galik B."/>
            <person name="Grimanelli D."/>
            <person name="Grimwood J."/>
            <person name="Grossniklaus U."/>
            <person name="Hamada T."/>
            <person name="Haseloff J."/>
            <person name="Hetherington A."/>
            <person name="Higo A."/>
            <person name="Hirakawa Y."/>
            <person name="Hundley H."/>
            <person name="Ikeda Y."/>
            <person name="Inoue K."/>
            <person name="Inoue S."/>
            <person name="Ishida S."/>
            <person name="Jia Q."/>
            <person name="Kakita M."/>
            <person name="Kanazawa T."/>
            <person name="Kawai Y."/>
            <person name="Kawashima T."/>
            <person name="Kennedy M."/>
            <person name="Kinose K."/>
            <person name="Kinoshita T."/>
            <person name="Kohara Y."/>
            <person name="Koide E."/>
            <person name="Komatsu K."/>
            <person name="Kopischke S."/>
            <person name="Kubo M."/>
            <person name="Kyozuka J."/>
            <person name="Lagercrantz U."/>
            <person name="Lin S."/>
            <person name="Lindquist E."/>
            <person name="Lipzen A."/>
            <person name="Lu C."/>
            <person name="Luna E."/>
            <person name="Martienssen R."/>
            <person name="Minamino N."/>
            <person name="Mizutani M."/>
            <person name="Mizutani M."/>
            <person name="Mochizuki N."/>
            <person name="Monte I."/>
            <person name="Mosher R."/>
            <person name="Nagasaki H."/>
            <person name="Nakagami H."/>
            <person name="Naramoto S."/>
            <person name="Nishitani K."/>
            <person name="Ohtani M."/>
            <person name="Okamoto T."/>
            <person name="Okumura M."/>
            <person name="Phillips J."/>
            <person name="Pollak B."/>
            <person name="Reinders A."/>
            <person name="Roevekamp M."/>
            <person name="Sano R."/>
            <person name="Sawa S."/>
            <person name="Schmid M."/>
            <person name="Shirakawa M."/>
            <person name="Solano R."/>
            <person name="Spunde A."/>
            <person name="Suetsugu N."/>
            <person name="Sugano S."/>
            <person name="Sugiyama A."/>
            <person name="Sun R."/>
            <person name="Suzuki Y."/>
            <person name="Takenaka M."/>
            <person name="Takezawa D."/>
            <person name="Tomogane H."/>
            <person name="Tsuzuki M."/>
            <person name="Ueda T."/>
            <person name="Umeda M."/>
            <person name="Ward J."/>
            <person name="Watanabe Y."/>
            <person name="Yazaki K."/>
            <person name="Yokoyama R."/>
            <person name="Yoshitake Y."/>
            <person name="Yotsui I."/>
            <person name="Zachgo S."/>
            <person name="Schmutz J."/>
        </authorList>
    </citation>
    <scope>NUCLEOTIDE SEQUENCE [LARGE SCALE GENOMIC DNA]</scope>
    <source>
        <strain evidence="5">cv. B-3</strain>
    </source>
</reference>
<evidence type="ECO:0000259" key="2">
    <source>
        <dbReference type="Pfam" id="PF14111"/>
    </source>
</evidence>
<dbReference type="Pfam" id="PF14111">
    <property type="entry name" value="DUF4283"/>
    <property type="match status" value="1"/>
</dbReference>
<evidence type="ECO:0000256" key="1">
    <source>
        <dbReference type="SAM" id="MobiDB-lite"/>
    </source>
</evidence>
<organism evidence="4 5">
    <name type="scientific">Brassica campestris</name>
    <name type="common">Field mustard</name>
    <dbReference type="NCBI Taxonomy" id="3711"/>
    <lineage>
        <taxon>Eukaryota</taxon>
        <taxon>Viridiplantae</taxon>
        <taxon>Streptophyta</taxon>
        <taxon>Embryophyta</taxon>
        <taxon>Tracheophyta</taxon>
        <taxon>Spermatophyta</taxon>
        <taxon>Magnoliopsida</taxon>
        <taxon>eudicotyledons</taxon>
        <taxon>Gunneridae</taxon>
        <taxon>Pentapetalae</taxon>
        <taxon>rosids</taxon>
        <taxon>malvids</taxon>
        <taxon>Brassicales</taxon>
        <taxon>Brassicaceae</taxon>
        <taxon>Brassiceae</taxon>
        <taxon>Brassica</taxon>
    </lineage>
</organism>
<feature type="region of interest" description="Disordered" evidence="1">
    <location>
        <begin position="337"/>
        <end position="387"/>
    </location>
</feature>
<evidence type="ECO:0000313" key="4">
    <source>
        <dbReference type="EMBL" id="RID40304.1"/>
    </source>
</evidence>
<dbReference type="EMBL" id="CM010637">
    <property type="protein sequence ID" value="RID40304.1"/>
    <property type="molecule type" value="Genomic_DNA"/>
</dbReference>
<accession>A0A397XLR4</accession>
<name>A0A397XLR4_BRACM</name>
<protein>
    <recommendedName>
        <fullName evidence="6">DUF4283 domain-containing protein</fullName>
    </recommendedName>
</protein>
<sequence>MTDGIRRAMQDVDLGASEAPVVMPAEMVRQAAEENRFIIVGRPVMPRRQNLRAIVASMPRNWGLEGIVRGRITEGRRFQFVFPSEEAMETVIRRGPWAYADRMLVLQRWTPLMDMETLNFIPFWVQIRGIPLQFMNREVILYIARIMGQYIQMEYNEESGGRLEFVRVRLNWNVNQPLQFQRNFQFILGENTLLRFQYERLRGVCEACGLLTHDTGACVINNGGAAPDAGNDDSGDDQDDEELGAEQNEEEPVNPIQEEYERQTTDMVADAEDADDLWNGEAMPNMFSNEPIGDEMYNPIDPFGLRAEAEKVEKAAGKSMKRKIWVEEATDNQLKFFKREKGETSGGIERMESSDASFQCKNVGNTDQSTHTTEQRGAVGPEPPLPP</sequence>